<dbReference type="InterPro" id="IPR004365">
    <property type="entry name" value="NA-bd_OB_tRNA"/>
</dbReference>
<name>C1MT71_MICPC</name>
<dbReference type="GeneID" id="9683875"/>
<accession>C1MT71</accession>
<proteinExistence type="inferred from homology"/>
<dbReference type="GO" id="GO:0035861">
    <property type="term" value="C:site of double-strand break"/>
    <property type="evidence" value="ECO:0007669"/>
    <property type="project" value="TreeGrafter"/>
</dbReference>
<evidence type="ECO:0000259" key="9">
    <source>
        <dbReference type="Pfam" id="PF08784"/>
    </source>
</evidence>
<evidence type="ECO:0000256" key="4">
    <source>
        <dbReference type="ARBA" id="ARBA00022763"/>
    </source>
</evidence>
<dbReference type="AlphaFoldDB" id="C1MT71"/>
<keyword evidence="5" id="KW-0238">DNA-binding</keyword>
<dbReference type="InterPro" id="IPR014646">
    <property type="entry name" value="Rfa2/RPA32"/>
</dbReference>
<keyword evidence="4" id="KW-0227">DNA damage</keyword>
<feature type="domain" description="OB" evidence="8">
    <location>
        <begin position="74"/>
        <end position="149"/>
    </location>
</feature>
<evidence type="ECO:0000256" key="7">
    <source>
        <dbReference type="ARBA" id="ARBA00023242"/>
    </source>
</evidence>
<evidence type="ECO:0000256" key="1">
    <source>
        <dbReference type="ARBA" id="ARBA00004123"/>
    </source>
</evidence>
<dbReference type="FunFam" id="1.10.10.10:FF:000168">
    <property type="entry name" value="Replication protein A 32 kDa subunit"/>
    <property type="match status" value="1"/>
</dbReference>
<dbReference type="SUPFAM" id="SSF50249">
    <property type="entry name" value="Nucleic acid-binding proteins"/>
    <property type="match status" value="1"/>
</dbReference>
<dbReference type="PIRSF" id="PIRSF036949">
    <property type="entry name" value="RPA32"/>
    <property type="match status" value="1"/>
</dbReference>
<evidence type="ECO:0000313" key="10">
    <source>
        <dbReference type="EMBL" id="EEH57269.1"/>
    </source>
</evidence>
<dbReference type="InterPro" id="IPR036390">
    <property type="entry name" value="WH_DNA-bd_sf"/>
</dbReference>
<dbReference type="Pfam" id="PF08784">
    <property type="entry name" value="RPA_C"/>
    <property type="match status" value="1"/>
</dbReference>
<gene>
    <name evidence="10" type="ORF">MICPUCDRAFT_57959</name>
</gene>
<dbReference type="Gene3D" id="1.10.10.10">
    <property type="entry name" value="Winged helix-like DNA-binding domain superfamily/Winged helix DNA-binding domain"/>
    <property type="match status" value="1"/>
</dbReference>
<dbReference type="eggNOG" id="KOG3108">
    <property type="taxonomic scope" value="Eukaryota"/>
</dbReference>
<dbReference type="Gene3D" id="2.40.50.140">
    <property type="entry name" value="Nucleic acid-binding proteins"/>
    <property type="match status" value="1"/>
</dbReference>
<sequence>MYGGYDGSASQFAGQGGFTAGQTAAAGGADGGARSQGRAESLVPLTVKQLKESIDASNVDDAFKVNGEEVHNLTLLGKIVKANDSSTSLMYTIDDGTGTCEVKIWVDADDADGQNQNKAEWKVGAYVRVYGHLRAFQGQRGVIAFNMRPVTDFNEITYHFLEVVYCNSHNASRAATAGAAPATAAMGGDSAYAAPSAGAPAAAMPAAGGSANDQVFAIFNGPQGHGESGVRVDDVVTQLNGRFTEAQVRESVEHLVNEGHLYSTIDDDHFKSTLL</sequence>
<dbReference type="KEGG" id="mpp:MICPUCDRAFT_57959"/>
<dbReference type="STRING" id="564608.C1MT71"/>
<dbReference type="PANTHER" id="PTHR13989:SF16">
    <property type="entry name" value="REPLICATION PROTEIN A2"/>
    <property type="match status" value="1"/>
</dbReference>
<dbReference type="InterPro" id="IPR014892">
    <property type="entry name" value="RPA_C"/>
</dbReference>
<reference evidence="10 11" key="1">
    <citation type="journal article" date="2009" name="Science">
        <title>Green evolution and dynamic adaptations revealed by genomes of the marine picoeukaryotes Micromonas.</title>
        <authorList>
            <person name="Worden A.Z."/>
            <person name="Lee J.H."/>
            <person name="Mock T."/>
            <person name="Rouze P."/>
            <person name="Simmons M.P."/>
            <person name="Aerts A.L."/>
            <person name="Allen A.E."/>
            <person name="Cuvelier M.L."/>
            <person name="Derelle E."/>
            <person name="Everett M.V."/>
            <person name="Foulon E."/>
            <person name="Grimwood J."/>
            <person name="Gundlach H."/>
            <person name="Henrissat B."/>
            <person name="Napoli C."/>
            <person name="McDonald S.M."/>
            <person name="Parker M.S."/>
            <person name="Rombauts S."/>
            <person name="Salamov A."/>
            <person name="Von Dassow P."/>
            <person name="Badger J.H."/>
            <person name="Coutinho P.M."/>
            <person name="Demir E."/>
            <person name="Dubchak I."/>
            <person name="Gentemann C."/>
            <person name="Eikrem W."/>
            <person name="Gready J.E."/>
            <person name="John U."/>
            <person name="Lanier W."/>
            <person name="Lindquist E.A."/>
            <person name="Lucas S."/>
            <person name="Mayer K.F."/>
            <person name="Moreau H."/>
            <person name="Not F."/>
            <person name="Otillar R."/>
            <person name="Panaud O."/>
            <person name="Pangilinan J."/>
            <person name="Paulsen I."/>
            <person name="Piegu B."/>
            <person name="Poliakov A."/>
            <person name="Robbens S."/>
            <person name="Schmutz J."/>
            <person name="Toulza E."/>
            <person name="Wyss T."/>
            <person name="Zelensky A."/>
            <person name="Zhou K."/>
            <person name="Armbrust E.V."/>
            <person name="Bhattacharya D."/>
            <person name="Goodenough U.W."/>
            <person name="Van de Peer Y."/>
            <person name="Grigoriev I.V."/>
        </authorList>
    </citation>
    <scope>NUCLEOTIDE SEQUENCE [LARGE SCALE GENOMIC DNA]</scope>
    <source>
        <strain evidence="10 11">CCMP1545</strain>
    </source>
</reference>
<dbReference type="GO" id="GO:0000781">
    <property type="term" value="C:chromosome, telomeric region"/>
    <property type="evidence" value="ECO:0007669"/>
    <property type="project" value="TreeGrafter"/>
</dbReference>
<evidence type="ECO:0000313" key="11">
    <source>
        <dbReference type="Proteomes" id="UP000001876"/>
    </source>
</evidence>
<evidence type="ECO:0000256" key="2">
    <source>
        <dbReference type="ARBA" id="ARBA00007815"/>
    </source>
</evidence>
<comment type="subcellular location">
    <subcellularLocation>
        <location evidence="1">Nucleus</location>
    </subcellularLocation>
</comment>
<dbReference type="OrthoDB" id="25571at2759"/>
<dbReference type="GO" id="GO:0003697">
    <property type="term" value="F:single-stranded DNA binding"/>
    <property type="evidence" value="ECO:0007669"/>
    <property type="project" value="TreeGrafter"/>
</dbReference>
<dbReference type="InterPro" id="IPR036388">
    <property type="entry name" value="WH-like_DNA-bd_sf"/>
</dbReference>
<dbReference type="OMA" id="TFHFIDC"/>
<dbReference type="EMBL" id="GG663739">
    <property type="protein sequence ID" value="EEH57269.1"/>
    <property type="molecule type" value="Genomic_DNA"/>
</dbReference>
<feature type="domain" description="Replication protein A C-terminal" evidence="9">
    <location>
        <begin position="169"/>
        <end position="268"/>
    </location>
</feature>
<dbReference type="GO" id="GO:0005662">
    <property type="term" value="C:DNA replication factor A complex"/>
    <property type="evidence" value="ECO:0007669"/>
    <property type="project" value="TreeGrafter"/>
</dbReference>
<keyword evidence="3" id="KW-0235">DNA replication</keyword>
<evidence type="ECO:0000259" key="8">
    <source>
        <dbReference type="Pfam" id="PF01336"/>
    </source>
</evidence>
<organism evidence="11">
    <name type="scientific">Micromonas pusilla (strain CCMP1545)</name>
    <name type="common">Picoplanktonic green alga</name>
    <dbReference type="NCBI Taxonomy" id="564608"/>
    <lineage>
        <taxon>Eukaryota</taxon>
        <taxon>Viridiplantae</taxon>
        <taxon>Chlorophyta</taxon>
        <taxon>Mamiellophyceae</taxon>
        <taxon>Mamiellales</taxon>
        <taxon>Mamiellaceae</taxon>
        <taxon>Micromonas</taxon>
    </lineage>
</organism>
<dbReference type="GO" id="GO:0000724">
    <property type="term" value="P:double-strand break repair via homologous recombination"/>
    <property type="evidence" value="ECO:0007669"/>
    <property type="project" value="TreeGrafter"/>
</dbReference>
<dbReference type="InterPro" id="IPR040260">
    <property type="entry name" value="RFA2-like"/>
</dbReference>
<dbReference type="RefSeq" id="XP_003058814.1">
    <property type="nucleotide sequence ID" value="XM_003058768.1"/>
</dbReference>
<evidence type="ECO:0000256" key="3">
    <source>
        <dbReference type="ARBA" id="ARBA00022705"/>
    </source>
</evidence>
<evidence type="ECO:0000256" key="5">
    <source>
        <dbReference type="ARBA" id="ARBA00023125"/>
    </source>
</evidence>
<dbReference type="Pfam" id="PF01336">
    <property type="entry name" value="tRNA_anti-codon"/>
    <property type="match status" value="1"/>
</dbReference>
<protein>
    <submittedName>
        <fullName evidence="10">Predicted protein</fullName>
    </submittedName>
</protein>
<comment type="similarity">
    <text evidence="2">Belongs to the replication factor A protein 2 family.</text>
</comment>
<dbReference type="FunFam" id="2.40.50.140:FF:000184">
    <property type="entry name" value="replication protein A 32 kDa subunit A-like"/>
    <property type="match status" value="1"/>
</dbReference>
<dbReference type="PANTHER" id="PTHR13989">
    <property type="entry name" value="REPLICATION PROTEIN A-RELATED"/>
    <property type="match status" value="1"/>
</dbReference>
<keyword evidence="11" id="KW-1185">Reference proteome</keyword>
<dbReference type="Proteomes" id="UP000001876">
    <property type="component" value="Unassembled WGS sequence"/>
</dbReference>
<dbReference type="CDD" id="cd04478">
    <property type="entry name" value="RPA2_DBD_D"/>
    <property type="match status" value="1"/>
</dbReference>
<dbReference type="GO" id="GO:0006260">
    <property type="term" value="P:DNA replication"/>
    <property type="evidence" value="ECO:0007669"/>
    <property type="project" value="UniProtKB-KW"/>
</dbReference>
<dbReference type="GO" id="GO:0006289">
    <property type="term" value="P:nucleotide-excision repair"/>
    <property type="evidence" value="ECO:0007669"/>
    <property type="project" value="TreeGrafter"/>
</dbReference>
<dbReference type="InterPro" id="IPR012340">
    <property type="entry name" value="NA-bd_OB-fold"/>
</dbReference>
<keyword evidence="7" id="KW-0539">Nucleus</keyword>
<dbReference type="SUPFAM" id="SSF46785">
    <property type="entry name" value="Winged helix' DNA-binding domain"/>
    <property type="match status" value="1"/>
</dbReference>
<evidence type="ECO:0000256" key="6">
    <source>
        <dbReference type="ARBA" id="ARBA00023204"/>
    </source>
</evidence>
<keyword evidence="6" id="KW-0234">DNA repair</keyword>